<reference evidence="6" key="1">
    <citation type="submission" date="2016-10" db="EMBL/GenBank/DDBJ databases">
        <authorList>
            <person name="Varghese N."/>
            <person name="Submissions S."/>
        </authorList>
    </citation>
    <scope>NUCLEOTIDE SEQUENCE [LARGE SCALE GENOMIC DNA]</scope>
    <source>
        <strain evidence="6">UNC267MFSha1.1M11</strain>
    </source>
</reference>
<evidence type="ECO:0000256" key="4">
    <source>
        <dbReference type="ARBA" id="ARBA00023002"/>
    </source>
</evidence>
<protein>
    <submittedName>
        <fullName evidence="5">4-hydroxyacetophenone monooxygenase</fullName>
    </submittedName>
</protein>
<keyword evidence="2" id="KW-0285">Flavoprotein</keyword>
<keyword evidence="4" id="KW-0560">Oxidoreductase</keyword>
<dbReference type="SUPFAM" id="SSF51905">
    <property type="entry name" value="FAD/NAD(P)-binding domain"/>
    <property type="match status" value="2"/>
</dbReference>
<keyword evidence="3" id="KW-0274">FAD</keyword>
<dbReference type="PANTHER" id="PTHR42877:SF4">
    <property type="entry name" value="FAD_NAD(P)-BINDING DOMAIN-CONTAINING PROTEIN-RELATED"/>
    <property type="match status" value="1"/>
</dbReference>
<dbReference type="GO" id="GO:0050661">
    <property type="term" value="F:NADP binding"/>
    <property type="evidence" value="ECO:0007669"/>
    <property type="project" value="InterPro"/>
</dbReference>
<evidence type="ECO:0000313" key="6">
    <source>
        <dbReference type="Proteomes" id="UP000199707"/>
    </source>
</evidence>
<dbReference type="STRING" id="1502745.SAMN02799620_02261"/>
<evidence type="ECO:0000256" key="2">
    <source>
        <dbReference type="ARBA" id="ARBA00022630"/>
    </source>
</evidence>
<dbReference type="InterPro" id="IPR036188">
    <property type="entry name" value="FAD/NAD-bd_sf"/>
</dbReference>
<gene>
    <name evidence="5" type="ORF">SAMN02799620_02261</name>
</gene>
<evidence type="ECO:0000313" key="5">
    <source>
        <dbReference type="EMBL" id="SCX16326.1"/>
    </source>
</evidence>
<evidence type="ECO:0000256" key="3">
    <source>
        <dbReference type="ARBA" id="ARBA00022827"/>
    </source>
</evidence>
<dbReference type="Proteomes" id="UP000199707">
    <property type="component" value="Unassembled WGS sequence"/>
</dbReference>
<dbReference type="Pfam" id="PF00743">
    <property type="entry name" value="FMO-like"/>
    <property type="match status" value="1"/>
</dbReference>
<evidence type="ECO:0000256" key="1">
    <source>
        <dbReference type="ARBA" id="ARBA00010139"/>
    </source>
</evidence>
<sequence>MDGRHLVTESIVGIDDATIAAALDHLSVPALMASVVQLTGDPDFVRGPIRPVQFVQNEFQGMLPEGDRQQLRSQALTAICAWRDAGCPSAPPMGDGLIREVMDWIACEPVPEDNAALYMEEMDLRGHNPRAIAGPGALAPPPGFSVLVIGFGASGLLAAIRLKEAGIPFEIVDKNLDVGGTWFENTYPGCRVDVASHYYSYSFEHVGDFTAYYTRQPELHAYFRKVMTDHEIESYVHWGLEAERAQWDDDTARWSVTLRHRDGRTEVRTASAVISGVGFLNRPLIPDLPGLKTFDGPVFHSAQWDHAVELSGKRVALIGAGASGFQIGPAIVDDVDHLAVFQRTPQWMAPNPRYHAEVGAGERWAMRHLPGYSRWYRFMLMWQSSDRLLELVRADPDWPDFPHTANAASAARREIFATWIDDQVGDLPELARKVTPDYPPMAKRMLQDNGSWLRCLRRDHVDLVNDPITGIDRTSIHTATSRHDVDVIVLATGFRASEVLCPMEVIGRGGVPLSSVWNGKPGAFNGISVPGFPNFFMMAGPGTGLAHAGSVIFMLECQMRYIGAALRMTIEAGKQTIEPTEAAYARYHGELQTEVATLMWGHPSIEHSWYKSPDGGVYVLNPFGCVDYWKRTRSVSPEDHVLR</sequence>
<name>A0A1G4W3Z4_9MYCO</name>
<comment type="similarity">
    <text evidence="1">Belongs to the FAD-binding monooxygenase family.</text>
</comment>
<dbReference type="GO" id="GO:0050660">
    <property type="term" value="F:flavin adenine dinucleotide binding"/>
    <property type="evidence" value="ECO:0007669"/>
    <property type="project" value="InterPro"/>
</dbReference>
<dbReference type="AlphaFoldDB" id="A0A1G4W3Z4"/>
<dbReference type="Gene3D" id="3.50.50.60">
    <property type="entry name" value="FAD/NAD(P)-binding domain"/>
    <property type="match status" value="2"/>
</dbReference>
<accession>A0A1G4W3Z4</accession>
<dbReference type="PRINTS" id="PR00368">
    <property type="entry name" value="FADPNR"/>
</dbReference>
<proteinExistence type="inferred from homology"/>
<dbReference type="EMBL" id="FMUB01000004">
    <property type="protein sequence ID" value="SCX16326.1"/>
    <property type="molecule type" value="Genomic_DNA"/>
</dbReference>
<keyword evidence="5" id="KW-0503">Monooxygenase</keyword>
<dbReference type="RefSeq" id="WP_090356777.1">
    <property type="nucleotide sequence ID" value="NZ_FMUB01000004.1"/>
</dbReference>
<organism evidence="5 6">
    <name type="scientific">Mycolicibacterium fluoranthenivorans</name>
    <dbReference type="NCBI Taxonomy" id="258505"/>
    <lineage>
        <taxon>Bacteria</taxon>
        <taxon>Bacillati</taxon>
        <taxon>Actinomycetota</taxon>
        <taxon>Actinomycetes</taxon>
        <taxon>Mycobacteriales</taxon>
        <taxon>Mycobacteriaceae</taxon>
        <taxon>Mycolicibacterium</taxon>
    </lineage>
</organism>
<dbReference type="PANTHER" id="PTHR42877">
    <property type="entry name" value="L-ORNITHINE N(5)-MONOOXYGENASE-RELATED"/>
    <property type="match status" value="1"/>
</dbReference>
<dbReference type="InterPro" id="IPR051209">
    <property type="entry name" value="FAD-bind_Monooxygenase_sf"/>
</dbReference>
<dbReference type="InterPro" id="IPR020946">
    <property type="entry name" value="Flavin_mOase-like"/>
</dbReference>
<dbReference type="GO" id="GO:0004499">
    <property type="term" value="F:N,N-dimethylaniline monooxygenase activity"/>
    <property type="evidence" value="ECO:0007669"/>
    <property type="project" value="InterPro"/>
</dbReference>